<accession>A0A8C4Q0K3</accession>
<dbReference type="InterPro" id="IPR002423">
    <property type="entry name" value="Cpn60/GroEL/TCP-1"/>
</dbReference>
<comment type="similarity">
    <text evidence="1">Belongs to the TCP-1 chaperonin family.</text>
</comment>
<name>A0A8C4Q0K3_EPTBU</name>
<evidence type="ECO:0000313" key="7">
    <source>
        <dbReference type="Proteomes" id="UP000694388"/>
    </source>
</evidence>
<dbReference type="PANTHER" id="PTHR11353">
    <property type="entry name" value="CHAPERONIN"/>
    <property type="match status" value="1"/>
</dbReference>
<dbReference type="GO" id="GO:0140662">
    <property type="term" value="F:ATP-dependent protein folding chaperone"/>
    <property type="evidence" value="ECO:0007669"/>
    <property type="project" value="InterPro"/>
</dbReference>
<dbReference type="Gene3D" id="1.10.560.10">
    <property type="entry name" value="GroEL-like equatorial domain"/>
    <property type="match status" value="1"/>
</dbReference>
<organism evidence="6 7">
    <name type="scientific">Eptatretus burgeri</name>
    <name type="common">Inshore hagfish</name>
    <dbReference type="NCBI Taxonomy" id="7764"/>
    <lineage>
        <taxon>Eukaryota</taxon>
        <taxon>Metazoa</taxon>
        <taxon>Chordata</taxon>
        <taxon>Craniata</taxon>
        <taxon>Vertebrata</taxon>
        <taxon>Cyclostomata</taxon>
        <taxon>Myxini</taxon>
        <taxon>Myxiniformes</taxon>
        <taxon>Myxinidae</taxon>
        <taxon>Eptatretinae</taxon>
        <taxon>Eptatretus</taxon>
    </lineage>
</organism>
<dbReference type="SUPFAM" id="SSF48592">
    <property type="entry name" value="GroEL equatorial domain-like"/>
    <property type="match status" value="1"/>
</dbReference>
<dbReference type="GO" id="GO:0005832">
    <property type="term" value="C:chaperonin-containing T-complex"/>
    <property type="evidence" value="ECO:0007669"/>
    <property type="project" value="UniProtKB-ARBA"/>
</dbReference>
<keyword evidence="3" id="KW-0067">ATP-binding</keyword>
<keyword evidence="7" id="KW-1185">Reference proteome</keyword>
<evidence type="ECO:0000256" key="3">
    <source>
        <dbReference type="ARBA" id="ARBA00022840"/>
    </source>
</evidence>
<dbReference type="Pfam" id="PF00118">
    <property type="entry name" value="Cpn60_TCP1"/>
    <property type="match status" value="1"/>
</dbReference>
<sequence>MLMAEAVSTLAAKTPGKEAIAMESFAKALRMLPIIIADNAGFDSAELIAQLRAAHSQGQKTFGLNMSEGSIADMASLGVTESFQVKRQVLLSASEAAEMILRVDDIIKAAPRYDRYRKIPVKALISLWLFFFFFCTIGCCEKVWFAKITDPQLAYFAESAPETITPADRIRLIQTIKEQEVFYVLSHLCPS</sequence>
<proteinExistence type="inferred from homology"/>
<keyword evidence="5" id="KW-1133">Transmembrane helix</keyword>
<evidence type="ECO:0000256" key="2">
    <source>
        <dbReference type="ARBA" id="ARBA00022741"/>
    </source>
</evidence>
<dbReference type="Proteomes" id="UP000694388">
    <property type="component" value="Unplaced"/>
</dbReference>
<keyword evidence="2" id="KW-0547">Nucleotide-binding</keyword>
<reference evidence="6" key="2">
    <citation type="submission" date="2025-09" db="UniProtKB">
        <authorList>
            <consortium name="Ensembl"/>
        </authorList>
    </citation>
    <scope>IDENTIFICATION</scope>
</reference>
<reference evidence="6" key="1">
    <citation type="submission" date="2025-08" db="UniProtKB">
        <authorList>
            <consortium name="Ensembl"/>
        </authorList>
    </citation>
    <scope>IDENTIFICATION</scope>
</reference>
<evidence type="ECO:0000256" key="1">
    <source>
        <dbReference type="ARBA" id="ARBA00008020"/>
    </source>
</evidence>
<keyword evidence="5" id="KW-0812">Transmembrane</keyword>
<dbReference type="AlphaFoldDB" id="A0A8C4Q0K3"/>
<keyword evidence="5" id="KW-0472">Membrane</keyword>
<protein>
    <submittedName>
        <fullName evidence="6">Chaperonin containing TCP1, subunit 2 (beta)</fullName>
    </submittedName>
</protein>
<dbReference type="InterPro" id="IPR017998">
    <property type="entry name" value="Chaperone_TCP-1"/>
</dbReference>
<evidence type="ECO:0000256" key="4">
    <source>
        <dbReference type="ARBA" id="ARBA00023186"/>
    </source>
</evidence>
<evidence type="ECO:0000313" key="6">
    <source>
        <dbReference type="Ensembl" id="ENSEBUP00000008198.1"/>
    </source>
</evidence>
<feature type="transmembrane region" description="Helical" evidence="5">
    <location>
        <begin position="123"/>
        <end position="145"/>
    </location>
</feature>
<dbReference type="FunFam" id="1.10.560.10:FF:000017">
    <property type="entry name" value="T-complex protein 1 subunit eta"/>
    <property type="match status" value="1"/>
</dbReference>
<dbReference type="Ensembl" id="ENSEBUT00000008693.1">
    <property type="protein sequence ID" value="ENSEBUP00000008198.1"/>
    <property type="gene ID" value="ENSEBUG00000005326.1"/>
</dbReference>
<evidence type="ECO:0000256" key="5">
    <source>
        <dbReference type="SAM" id="Phobius"/>
    </source>
</evidence>
<dbReference type="GeneTree" id="ENSGT00550000074930"/>
<dbReference type="InterPro" id="IPR027413">
    <property type="entry name" value="GROEL-like_equatorial_sf"/>
</dbReference>
<dbReference type="GO" id="GO:0005524">
    <property type="term" value="F:ATP binding"/>
    <property type="evidence" value="ECO:0007669"/>
    <property type="project" value="UniProtKB-KW"/>
</dbReference>
<keyword evidence="4" id="KW-0143">Chaperone</keyword>